<sequence>MELPAAFEKRMQEMLGAEYPAFRSSYEQPHKRGVRLNTLKCDEKTLAASLPFPLIQTPFSPLSYYAPEDIKMASLPLYHAGAFYSQEPSASSAVTLLAPEPGDTVLDLCAAPGGKSTQIAALTGDRGLLWSNEVVRSRASILASNLERMGVRNAVVSSVYPEVLAEKLGGYFDKVLVDAPCSGEGMFRRDPMAVSEWSPEHVTSCAARQTAILASAARCVREGGVLVYSTCTFSEEENEGVARAFLRQNPEFVLEKPQITFGRPAYGVDAVRIFPMDGGEGHFAARFRRMAPNTSAAVPYAAQPDKQTEKSARALYEELFRDAPGRFACIKDRILLLPDELPDLSGLGVLRAGVEFGTLRKNRIEPAHGVFMASRVENCRSVLTLSHDDPALPVFLRGEEIPADGMRGYTAVAVDNIVTGFGKASGGVLKNKYPKGLRTHL</sequence>
<evidence type="ECO:0000256" key="3">
    <source>
        <dbReference type="ARBA" id="ARBA00022603"/>
    </source>
</evidence>
<keyword evidence="3 7" id="KW-0489">Methyltransferase</keyword>
<organism evidence="9 10">
    <name type="scientific">Anaeromassilibacillus senegalensis</name>
    <dbReference type="NCBI Taxonomy" id="1673717"/>
    <lineage>
        <taxon>Bacteria</taxon>
        <taxon>Bacillati</taxon>
        <taxon>Bacillota</taxon>
        <taxon>Clostridia</taxon>
        <taxon>Eubacteriales</taxon>
        <taxon>Acutalibacteraceae</taxon>
        <taxon>Anaeromassilibacillus</taxon>
    </lineage>
</organism>
<comment type="caution">
    <text evidence="9">The sequence shown here is derived from an EMBL/GenBank/DDBJ whole genome shotgun (WGS) entry which is preliminary data.</text>
</comment>
<feature type="domain" description="SAM-dependent MTase RsmB/NOP-type" evidence="8">
    <location>
        <begin position="10"/>
        <end position="290"/>
    </location>
</feature>
<keyword evidence="4 7" id="KW-0808">Transferase</keyword>
<dbReference type="Gene3D" id="3.40.50.150">
    <property type="entry name" value="Vaccinia Virus protein VP39"/>
    <property type="match status" value="1"/>
</dbReference>
<evidence type="ECO:0000313" key="9">
    <source>
        <dbReference type="EMBL" id="MCF2651909.1"/>
    </source>
</evidence>
<comment type="caution">
    <text evidence="7">Lacks conserved residue(s) required for the propagation of feature annotation.</text>
</comment>
<dbReference type="InterPro" id="IPR023267">
    <property type="entry name" value="RCMT"/>
</dbReference>
<dbReference type="InterPro" id="IPR001678">
    <property type="entry name" value="MeTrfase_RsmB-F_NOP2_dom"/>
</dbReference>
<feature type="active site" description="Nucleophile" evidence="7">
    <location>
        <position position="231"/>
    </location>
</feature>
<dbReference type="SUPFAM" id="SSF53335">
    <property type="entry name" value="S-adenosyl-L-methionine-dependent methyltransferases"/>
    <property type="match status" value="1"/>
</dbReference>
<dbReference type="GO" id="GO:0008168">
    <property type="term" value="F:methyltransferase activity"/>
    <property type="evidence" value="ECO:0007669"/>
    <property type="project" value="UniProtKB-KW"/>
</dbReference>
<evidence type="ECO:0000256" key="5">
    <source>
        <dbReference type="ARBA" id="ARBA00022691"/>
    </source>
</evidence>
<evidence type="ECO:0000256" key="1">
    <source>
        <dbReference type="ARBA" id="ARBA00007494"/>
    </source>
</evidence>
<gene>
    <name evidence="9" type="ORF">JQM67_04785</name>
</gene>
<dbReference type="Pfam" id="PF17126">
    <property type="entry name" value="RsmF_methylt_CI"/>
    <property type="match status" value="1"/>
</dbReference>
<keyword evidence="2" id="KW-0963">Cytoplasm</keyword>
<dbReference type="PRINTS" id="PR02008">
    <property type="entry name" value="RCMTFAMILY"/>
</dbReference>
<dbReference type="EMBL" id="JAFBIT010000001">
    <property type="protein sequence ID" value="MCF2651909.1"/>
    <property type="molecule type" value="Genomic_DNA"/>
</dbReference>
<feature type="binding site" evidence="7">
    <location>
        <begin position="109"/>
        <end position="115"/>
    </location>
    <ligand>
        <name>S-adenosyl-L-methionine</name>
        <dbReference type="ChEBI" id="CHEBI:59789"/>
    </ligand>
</feature>
<keyword evidence="6 7" id="KW-0694">RNA-binding</keyword>
<dbReference type="Pfam" id="PF13636">
    <property type="entry name" value="Methyltranf_PUA"/>
    <property type="match status" value="1"/>
</dbReference>
<dbReference type="Pfam" id="PF01189">
    <property type="entry name" value="Methyltr_RsmB-F"/>
    <property type="match status" value="1"/>
</dbReference>
<feature type="binding site" evidence="7">
    <location>
        <position position="178"/>
    </location>
    <ligand>
        <name>S-adenosyl-L-methionine</name>
        <dbReference type="ChEBI" id="CHEBI:59789"/>
    </ligand>
</feature>
<reference evidence="9 10" key="1">
    <citation type="submission" date="2020-12" db="EMBL/GenBank/DDBJ databases">
        <title>Whole genome sequences of gut porcine anaerobes.</title>
        <authorList>
            <person name="Kubasova T."/>
            <person name="Jahodarova E."/>
            <person name="Rychlik I."/>
        </authorList>
    </citation>
    <scope>NUCLEOTIDE SEQUENCE [LARGE SCALE GENOMIC DNA]</scope>
    <source>
        <strain evidence="9 10">An867</strain>
    </source>
</reference>
<dbReference type="InterPro" id="IPR031340">
    <property type="entry name" value="RsmF_methylt_CI"/>
</dbReference>
<evidence type="ECO:0000259" key="8">
    <source>
        <dbReference type="PROSITE" id="PS51686"/>
    </source>
</evidence>
<keyword evidence="10" id="KW-1185">Reference proteome</keyword>
<keyword evidence="5 7" id="KW-0949">S-adenosyl-L-methionine</keyword>
<feature type="binding site" evidence="7">
    <location>
        <position position="133"/>
    </location>
    <ligand>
        <name>S-adenosyl-L-methionine</name>
        <dbReference type="ChEBI" id="CHEBI:59789"/>
    </ligand>
</feature>
<dbReference type="RefSeq" id="WP_235322933.1">
    <property type="nucleotide sequence ID" value="NZ_JAFBIT010000001.1"/>
</dbReference>
<dbReference type="InterPro" id="IPR031341">
    <property type="entry name" value="Methyltr_RsmF_N"/>
</dbReference>
<protein>
    <submittedName>
        <fullName evidence="9">RsmF rRNA methyltransferase first C-terminal domain-containing protein</fullName>
    </submittedName>
</protein>
<evidence type="ECO:0000256" key="4">
    <source>
        <dbReference type="ARBA" id="ARBA00022679"/>
    </source>
</evidence>
<dbReference type="Gene3D" id="2.30.130.60">
    <property type="match status" value="1"/>
</dbReference>
<dbReference type="CDD" id="cd21147">
    <property type="entry name" value="RsmF_methylt_CTD1"/>
    <property type="match status" value="1"/>
</dbReference>
<dbReference type="PROSITE" id="PS01153">
    <property type="entry name" value="NOL1_NOP2_SUN"/>
    <property type="match status" value="1"/>
</dbReference>
<dbReference type="Pfam" id="PF17125">
    <property type="entry name" value="Methyltr_RsmF_N"/>
    <property type="match status" value="1"/>
</dbReference>
<dbReference type="InterPro" id="IPR018314">
    <property type="entry name" value="RsmB/NOL1/NOP2-like_CS"/>
</dbReference>
<dbReference type="PANTHER" id="PTHR22807:SF30">
    <property type="entry name" value="28S RRNA (CYTOSINE(4447)-C(5))-METHYLTRANSFERASE-RELATED"/>
    <property type="match status" value="1"/>
</dbReference>
<accession>A0ABS9CL93</accession>
<dbReference type="PANTHER" id="PTHR22807">
    <property type="entry name" value="NOP2 YEAST -RELATED NOL1/NOP2/FMU SUN DOMAIN-CONTAINING"/>
    <property type="match status" value="1"/>
</dbReference>
<dbReference type="InterPro" id="IPR027391">
    <property type="entry name" value="Nol1_Nop2_Fmu_2"/>
</dbReference>
<dbReference type="GO" id="GO:0032259">
    <property type="term" value="P:methylation"/>
    <property type="evidence" value="ECO:0007669"/>
    <property type="project" value="UniProtKB-KW"/>
</dbReference>
<dbReference type="Proteomes" id="UP001299220">
    <property type="component" value="Unassembled WGS sequence"/>
</dbReference>
<dbReference type="InterPro" id="IPR049560">
    <property type="entry name" value="MeTrfase_RsmB-F_NOP2_cat"/>
</dbReference>
<evidence type="ECO:0000256" key="2">
    <source>
        <dbReference type="ARBA" id="ARBA00022490"/>
    </source>
</evidence>
<evidence type="ECO:0000256" key="6">
    <source>
        <dbReference type="ARBA" id="ARBA00022884"/>
    </source>
</evidence>
<dbReference type="InterPro" id="IPR029063">
    <property type="entry name" value="SAM-dependent_MTases_sf"/>
</dbReference>
<evidence type="ECO:0000256" key="7">
    <source>
        <dbReference type="PROSITE-ProRule" id="PRU01023"/>
    </source>
</evidence>
<evidence type="ECO:0000313" key="10">
    <source>
        <dbReference type="Proteomes" id="UP001299220"/>
    </source>
</evidence>
<dbReference type="Gene3D" id="3.30.70.1170">
    <property type="entry name" value="Sun protein, domain 3"/>
    <property type="match status" value="1"/>
</dbReference>
<proteinExistence type="inferred from homology"/>
<dbReference type="PROSITE" id="PS51686">
    <property type="entry name" value="SAM_MT_RSMB_NOP"/>
    <property type="match status" value="1"/>
</dbReference>
<comment type="similarity">
    <text evidence="1 7">Belongs to the class I-like SAM-binding methyltransferase superfamily. RsmB/NOP family.</text>
</comment>
<name>A0ABS9CL93_9FIRM</name>